<proteinExistence type="predicted"/>
<dbReference type="GeneID" id="54348324"/>
<feature type="region of interest" description="Disordered" evidence="1">
    <location>
        <begin position="69"/>
        <end position="96"/>
    </location>
</feature>
<evidence type="ECO:0000313" key="3">
    <source>
        <dbReference type="EMBL" id="KAF1934278.1"/>
    </source>
</evidence>
<dbReference type="Proteomes" id="UP000800082">
    <property type="component" value="Unassembled WGS sequence"/>
</dbReference>
<keyword evidence="2" id="KW-0732">Signal</keyword>
<reference evidence="3" key="1">
    <citation type="journal article" date="2020" name="Stud. Mycol.">
        <title>101 Dothideomycetes genomes: a test case for predicting lifestyles and emergence of pathogens.</title>
        <authorList>
            <person name="Haridas S."/>
            <person name="Albert R."/>
            <person name="Binder M."/>
            <person name="Bloem J."/>
            <person name="Labutti K."/>
            <person name="Salamov A."/>
            <person name="Andreopoulos B."/>
            <person name="Baker S."/>
            <person name="Barry K."/>
            <person name="Bills G."/>
            <person name="Bluhm B."/>
            <person name="Cannon C."/>
            <person name="Castanera R."/>
            <person name="Culley D."/>
            <person name="Daum C."/>
            <person name="Ezra D."/>
            <person name="Gonzalez J."/>
            <person name="Henrissat B."/>
            <person name="Kuo A."/>
            <person name="Liang C."/>
            <person name="Lipzen A."/>
            <person name="Lutzoni F."/>
            <person name="Magnuson J."/>
            <person name="Mondo S."/>
            <person name="Nolan M."/>
            <person name="Ohm R."/>
            <person name="Pangilinan J."/>
            <person name="Park H.-J."/>
            <person name="Ramirez L."/>
            <person name="Alfaro M."/>
            <person name="Sun H."/>
            <person name="Tritt A."/>
            <person name="Yoshinaga Y."/>
            <person name="Zwiers L.-H."/>
            <person name="Turgeon B."/>
            <person name="Goodwin S."/>
            <person name="Spatafora J."/>
            <person name="Crous P."/>
            <person name="Grigoriev I."/>
        </authorList>
    </citation>
    <scope>NUCLEOTIDE SEQUENCE</scope>
    <source>
        <strain evidence="3">CBS 183.55</strain>
    </source>
</reference>
<dbReference type="AlphaFoldDB" id="A0A6A5S4K7"/>
<protein>
    <recommendedName>
        <fullName evidence="5">Secreted protein</fullName>
    </recommendedName>
</protein>
<feature type="compositionally biased region" description="Polar residues" evidence="1">
    <location>
        <begin position="73"/>
        <end position="83"/>
    </location>
</feature>
<dbReference type="RefSeq" id="XP_033454526.1">
    <property type="nucleotide sequence ID" value="XM_033590656.1"/>
</dbReference>
<dbReference type="EMBL" id="ML978956">
    <property type="protein sequence ID" value="KAF1934278.1"/>
    <property type="molecule type" value="Genomic_DNA"/>
</dbReference>
<feature type="chain" id="PRO_5025488306" description="Secreted protein" evidence="2">
    <location>
        <begin position="20"/>
        <end position="96"/>
    </location>
</feature>
<keyword evidence="4" id="KW-1185">Reference proteome</keyword>
<evidence type="ECO:0000256" key="2">
    <source>
        <dbReference type="SAM" id="SignalP"/>
    </source>
</evidence>
<gene>
    <name evidence="3" type="ORF">M421DRAFT_415316</name>
</gene>
<sequence>MHTIVALVFPAMALLLTGPLQMIMQHIFRTLLHEPQILGGMIKHRQPPTSRGLCGITCAPQLDMMPARRIAPTASSPRLSPPSTRFLEGSQPLKGR</sequence>
<organism evidence="3 4">
    <name type="scientific">Didymella exigua CBS 183.55</name>
    <dbReference type="NCBI Taxonomy" id="1150837"/>
    <lineage>
        <taxon>Eukaryota</taxon>
        <taxon>Fungi</taxon>
        <taxon>Dikarya</taxon>
        <taxon>Ascomycota</taxon>
        <taxon>Pezizomycotina</taxon>
        <taxon>Dothideomycetes</taxon>
        <taxon>Pleosporomycetidae</taxon>
        <taxon>Pleosporales</taxon>
        <taxon>Pleosporineae</taxon>
        <taxon>Didymellaceae</taxon>
        <taxon>Didymella</taxon>
    </lineage>
</organism>
<feature type="signal peptide" evidence="2">
    <location>
        <begin position="1"/>
        <end position="19"/>
    </location>
</feature>
<evidence type="ECO:0000313" key="4">
    <source>
        <dbReference type="Proteomes" id="UP000800082"/>
    </source>
</evidence>
<evidence type="ECO:0000256" key="1">
    <source>
        <dbReference type="SAM" id="MobiDB-lite"/>
    </source>
</evidence>
<accession>A0A6A5S4K7</accession>
<evidence type="ECO:0008006" key="5">
    <source>
        <dbReference type="Google" id="ProtNLM"/>
    </source>
</evidence>
<name>A0A6A5S4K7_9PLEO</name>